<dbReference type="InterPro" id="IPR036396">
    <property type="entry name" value="Cyt_P450_sf"/>
</dbReference>
<evidence type="ECO:0000313" key="12">
    <source>
        <dbReference type="Proteomes" id="UP001153636"/>
    </source>
</evidence>
<dbReference type="Gene3D" id="1.10.630.10">
    <property type="entry name" value="Cytochrome P450"/>
    <property type="match status" value="1"/>
</dbReference>
<evidence type="ECO:0000256" key="2">
    <source>
        <dbReference type="ARBA" id="ARBA00010617"/>
    </source>
</evidence>
<keyword evidence="12" id="KW-1185">Reference proteome</keyword>
<evidence type="ECO:0000256" key="4">
    <source>
        <dbReference type="ARBA" id="ARBA00022723"/>
    </source>
</evidence>
<dbReference type="Pfam" id="PF00067">
    <property type="entry name" value="p450"/>
    <property type="match status" value="1"/>
</dbReference>
<dbReference type="PRINTS" id="PR00463">
    <property type="entry name" value="EP450I"/>
</dbReference>
<dbReference type="GO" id="GO:0020037">
    <property type="term" value="F:heme binding"/>
    <property type="evidence" value="ECO:0007669"/>
    <property type="project" value="InterPro"/>
</dbReference>
<dbReference type="AlphaFoldDB" id="A0A9P0D316"/>
<keyword evidence="7 9" id="KW-0503">Monooxygenase</keyword>
<name>A0A9P0D316_9CUCU</name>
<dbReference type="InterPro" id="IPR017972">
    <property type="entry name" value="Cyt_P450_CS"/>
</dbReference>
<keyword evidence="4 8" id="KW-0479">Metal-binding</keyword>
<dbReference type="OrthoDB" id="3945418at2759"/>
<evidence type="ECO:0000256" key="5">
    <source>
        <dbReference type="ARBA" id="ARBA00023002"/>
    </source>
</evidence>
<feature type="chain" id="PRO_5040212800" description="Cytochrome P450" evidence="10">
    <location>
        <begin position="19"/>
        <end position="563"/>
    </location>
</feature>
<dbReference type="GO" id="GO:0016705">
    <property type="term" value="F:oxidoreductase activity, acting on paired donors, with incorporation or reduction of molecular oxygen"/>
    <property type="evidence" value="ECO:0007669"/>
    <property type="project" value="InterPro"/>
</dbReference>
<evidence type="ECO:0008006" key="13">
    <source>
        <dbReference type="Google" id="ProtNLM"/>
    </source>
</evidence>
<evidence type="ECO:0000256" key="3">
    <source>
        <dbReference type="ARBA" id="ARBA00022617"/>
    </source>
</evidence>
<dbReference type="PANTHER" id="PTHR24279">
    <property type="entry name" value="CYTOCHROME P450"/>
    <property type="match status" value="1"/>
</dbReference>
<dbReference type="PANTHER" id="PTHR24279:SF120">
    <property type="entry name" value="CYTOCHROME P450"/>
    <property type="match status" value="1"/>
</dbReference>
<evidence type="ECO:0000256" key="1">
    <source>
        <dbReference type="ARBA" id="ARBA00001971"/>
    </source>
</evidence>
<comment type="cofactor">
    <cofactor evidence="1 8">
        <name>heme</name>
        <dbReference type="ChEBI" id="CHEBI:30413"/>
    </cofactor>
</comment>
<feature type="binding site" description="axial binding residue" evidence="8">
    <location>
        <position position="510"/>
    </location>
    <ligand>
        <name>heme</name>
        <dbReference type="ChEBI" id="CHEBI:30413"/>
    </ligand>
    <ligandPart>
        <name>Fe</name>
        <dbReference type="ChEBI" id="CHEBI:18248"/>
    </ligandPart>
</feature>
<dbReference type="GO" id="GO:0005506">
    <property type="term" value="F:iron ion binding"/>
    <property type="evidence" value="ECO:0007669"/>
    <property type="project" value="InterPro"/>
</dbReference>
<dbReference type="PRINTS" id="PR00385">
    <property type="entry name" value="P450"/>
</dbReference>
<keyword evidence="6 8" id="KW-0408">Iron</keyword>
<dbReference type="EMBL" id="OV651817">
    <property type="protein sequence ID" value="CAH1110395.1"/>
    <property type="molecule type" value="Genomic_DNA"/>
</dbReference>
<dbReference type="InterPro" id="IPR002401">
    <property type="entry name" value="Cyt_P450_E_grp-I"/>
</dbReference>
<dbReference type="InterPro" id="IPR050479">
    <property type="entry name" value="CYP11_CYP27_families"/>
</dbReference>
<sequence length="563" mass="65834">MILLIFFYFLNTTTTTFANMSREFSKKYLSLRTIQILRTYSTDRPYSTAIGVLQEIEKKNDFDYKIENMETIPKDYSEIPGPRELPFIGNAWRFAPIIGQYKIHELDKVMWSLRKQYGRIVKVSGLIGHPDLLFIFDGDEIKKVFKNEETMPHRPSMPSLHYYKQQLKKDFFEGNEGVIGVHGPKWEAFRKQVQQFLLPPLTAKKYIEPLDIISMDFLNKMENMLDKDRELPGNFLSEIYKWALESVARVSLNKRLGCLEPNLPADSESQKIINSINTFFWNVAEVELKFPVWRFYKNKAFIKYIGALENFRTVCLKYITQCIEEMKTKSYENMRDQDISILEQILLKTGNTKLAAVLALDLFLVGVDTTSIAVASTMYQLSQNPEKQQKLYKELTNIMPSQHSQVDLAIQEKMPYLRACIKETLRMYPVIIANGRSLQSETVLDGYRVPKGTHVIFPHLVVSNIEEYVEEPNKFIPERWLHSSHLECPVKQEKIHPFIALPFGFGRRSCLGRRFAEVELNILLAKIFRRYKVEYNYGPLTYKITPTYVPEQPLKFKLIKREN</sequence>
<accession>A0A9P0D316</accession>
<proteinExistence type="inferred from homology"/>
<dbReference type="Proteomes" id="UP001153636">
    <property type="component" value="Chromosome 5"/>
</dbReference>
<evidence type="ECO:0000256" key="8">
    <source>
        <dbReference type="PIRSR" id="PIRSR602401-1"/>
    </source>
</evidence>
<keyword evidence="3 8" id="KW-0349">Heme</keyword>
<dbReference type="FunFam" id="1.10.630.10:FF:000006">
    <property type="entry name" value="Cytochrome P450 302a1, mitochondrial"/>
    <property type="match status" value="1"/>
</dbReference>
<dbReference type="InterPro" id="IPR001128">
    <property type="entry name" value="Cyt_P450"/>
</dbReference>
<dbReference type="GO" id="GO:0004497">
    <property type="term" value="F:monooxygenase activity"/>
    <property type="evidence" value="ECO:0007669"/>
    <property type="project" value="UniProtKB-KW"/>
</dbReference>
<evidence type="ECO:0000256" key="10">
    <source>
        <dbReference type="SAM" id="SignalP"/>
    </source>
</evidence>
<evidence type="ECO:0000256" key="7">
    <source>
        <dbReference type="ARBA" id="ARBA00023033"/>
    </source>
</evidence>
<keyword evidence="5 9" id="KW-0560">Oxidoreductase</keyword>
<gene>
    <name evidence="11" type="ORF">PSYICH_LOCUS10814</name>
</gene>
<reference evidence="11" key="1">
    <citation type="submission" date="2022-01" db="EMBL/GenBank/DDBJ databases">
        <authorList>
            <person name="King R."/>
        </authorList>
    </citation>
    <scope>NUCLEOTIDE SEQUENCE</scope>
</reference>
<dbReference type="CDD" id="cd11054">
    <property type="entry name" value="CYP24A1-like"/>
    <property type="match status" value="1"/>
</dbReference>
<keyword evidence="10" id="KW-0732">Signal</keyword>
<comment type="similarity">
    <text evidence="2 9">Belongs to the cytochrome P450 family.</text>
</comment>
<dbReference type="PROSITE" id="PS00086">
    <property type="entry name" value="CYTOCHROME_P450"/>
    <property type="match status" value="1"/>
</dbReference>
<evidence type="ECO:0000256" key="9">
    <source>
        <dbReference type="RuleBase" id="RU000461"/>
    </source>
</evidence>
<evidence type="ECO:0000313" key="11">
    <source>
        <dbReference type="EMBL" id="CAH1110395.1"/>
    </source>
</evidence>
<organism evidence="11 12">
    <name type="scientific">Psylliodes chrysocephalus</name>
    <dbReference type="NCBI Taxonomy" id="3402493"/>
    <lineage>
        <taxon>Eukaryota</taxon>
        <taxon>Metazoa</taxon>
        <taxon>Ecdysozoa</taxon>
        <taxon>Arthropoda</taxon>
        <taxon>Hexapoda</taxon>
        <taxon>Insecta</taxon>
        <taxon>Pterygota</taxon>
        <taxon>Neoptera</taxon>
        <taxon>Endopterygota</taxon>
        <taxon>Coleoptera</taxon>
        <taxon>Polyphaga</taxon>
        <taxon>Cucujiformia</taxon>
        <taxon>Chrysomeloidea</taxon>
        <taxon>Chrysomelidae</taxon>
        <taxon>Galerucinae</taxon>
        <taxon>Alticini</taxon>
        <taxon>Psylliodes</taxon>
    </lineage>
</organism>
<evidence type="ECO:0000256" key="6">
    <source>
        <dbReference type="ARBA" id="ARBA00023004"/>
    </source>
</evidence>
<protein>
    <recommendedName>
        <fullName evidence="13">Cytochrome P450</fullName>
    </recommendedName>
</protein>
<dbReference type="SUPFAM" id="SSF48264">
    <property type="entry name" value="Cytochrome P450"/>
    <property type="match status" value="1"/>
</dbReference>
<feature type="signal peptide" evidence="10">
    <location>
        <begin position="1"/>
        <end position="18"/>
    </location>
</feature>